<keyword evidence="4 9" id="KW-0812">Transmembrane</keyword>
<evidence type="ECO:0000256" key="7">
    <source>
        <dbReference type="ARBA" id="ARBA00023136"/>
    </source>
</evidence>
<evidence type="ECO:0000256" key="8">
    <source>
        <dbReference type="ARBA" id="ARBA00023237"/>
    </source>
</evidence>
<dbReference type="Gene3D" id="2.170.130.10">
    <property type="entry name" value="TonB-dependent receptor, plug domain"/>
    <property type="match status" value="1"/>
</dbReference>
<dbReference type="Pfam" id="PF07715">
    <property type="entry name" value="Plug"/>
    <property type="match status" value="1"/>
</dbReference>
<dbReference type="GO" id="GO:0044718">
    <property type="term" value="P:siderophore transmembrane transport"/>
    <property type="evidence" value="ECO:0007669"/>
    <property type="project" value="TreeGrafter"/>
</dbReference>
<dbReference type="InterPro" id="IPR000531">
    <property type="entry name" value="Beta-barrel_TonB"/>
</dbReference>
<evidence type="ECO:0000256" key="6">
    <source>
        <dbReference type="ARBA" id="ARBA00023077"/>
    </source>
</evidence>
<dbReference type="PROSITE" id="PS01156">
    <property type="entry name" value="TONB_DEPENDENT_REC_2"/>
    <property type="match status" value="1"/>
</dbReference>
<feature type="domain" description="TonB-dependent receptor plug" evidence="12">
    <location>
        <begin position="42"/>
        <end position="144"/>
    </location>
</feature>
<keyword evidence="3 9" id="KW-1134">Transmembrane beta strand</keyword>
<keyword evidence="2 9" id="KW-0813">Transport</keyword>
<evidence type="ECO:0000259" key="12">
    <source>
        <dbReference type="Pfam" id="PF07715"/>
    </source>
</evidence>
<dbReference type="Proteomes" id="UP000191153">
    <property type="component" value="Unassembled WGS sequence"/>
</dbReference>
<dbReference type="PANTHER" id="PTHR30069:SF27">
    <property type="entry name" value="BLL4766 PROTEIN"/>
    <property type="match status" value="1"/>
</dbReference>
<dbReference type="GO" id="GO:0015344">
    <property type="term" value="F:siderophore uptake transmembrane transporter activity"/>
    <property type="evidence" value="ECO:0007669"/>
    <property type="project" value="TreeGrafter"/>
</dbReference>
<dbReference type="InterPro" id="IPR036942">
    <property type="entry name" value="Beta-barrel_TonB_sf"/>
</dbReference>
<dbReference type="GO" id="GO:0009279">
    <property type="term" value="C:cell outer membrane"/>
    <property type="evidence" value="ECO:0007669"/>
    <property type="project" value="UniProtKB-SubCell"/>
</dbReference>
<evidence type="ECO:0000256" key="4">
    <source>
        <dbReference type="ARBA" id="ARBA00022692"/>
    </source>
</evidence>
<proteinExistence type="inferred from homology"/>
<evidence type="ECO:0000256" key="1">
    <source>
        <dbReference type="ARBA" id="ARBA00004571"/>
    </source>
</evidence>
<comment type="similarity">
    <text evidence="9 10">Belongs to the TonB-dependent receptor family.</text>
</comment>
<gene>
    <name evidence="13" type="ORF">SAMN02745174_00354</name>
</gene>
<name>A0A1T4K6W8_9FUSO</name>
<evidence type="ECO:0000256" key="3">
    <source>
        <dbReference type="ARBA" id="ARBA00022452"/>
    </source>
</evidence>
<dbReference type="PANTHER" id="PTHR30069">
    <property type="entry name" value="TONB-DEPENDENT OUTER MEMBRANE RECEPTOR"/>
    <property type="match status" value="1"/>
</dbReference>
<dbReference type="OrthoDB" id="78201at2"/>
<evidence type="ECO:0000256" key="2">
    <source>
        <dbReference type="ARBA" id="ARBA00022448"/>
    </source>
</evidence>
<dbReference type="InterPro" id="IPR039426">
    <property type="entry name" value="TonB-dep_rcpt-like"/>
</dbReference>
<dbReference type="PROSITE" id="PS52016">
    <property type="entry name" value="TONB_DEPENDENT_REC_3"/>
    <property type="match status" value="1"/>
</dbReference>
<evidence type="ECO:0000313" key="14">
    <source>
        <dbReference type="Proteomes" id="UP000191153"/>
    </source>
</evidence>
<dbReference type="InterPro" id="IPR012910">
    <property type="entry name" value="Plug_dom"/>
</dbReference>
<dbReference type="AlphaFoldDB" id="A0A1T4K6W8"/>
<evidence type="ECO:0000313" key="13">
    <source>
        <dbReference type="EMBL" id="SJZ38166.1"/>
    </source>
</evidence>
<dbReference type="RefSeq" id="WP_078692890.1">
    <property type="nucleotide sequence ID" value="NZ_FUWX01000004.1"/>
</dbReference>
<sequence length="652" mass="74891">MKKSILLGAFIVTATMALGKEDGNFVKLEDTVITTENFETTVRDTPSNISIVTSDEIEKSGAKDLVQALQNVPGISIKRYAGTIKFDIRGLNSMYSDRNALITLDGVPVSASQINNLPIESISKIEVIPGGGAVLYGDKAIGGIVNILTKSAMDKPFYGNVYLETGDNHYGKKGFDTGFKVTDKLLAEVGYTNSNPSAWRHGEKFEKDEARIRTKYQLEKGDVEFKYTHSENEDHKGVAVPRYVSDKDRRDPGEIIRSKNKSNDYYLKYRKELGNDYEFLAYGNYYEKENLSFDSKNNSYYKDDKDVKKYLKMQVKKTYMNSNYLILGMDYLKDEIKPYESSKDSVKNNYGIFAMNKINYNKFQFTQGIRYDKAKYDFYWRDASLNAPEKKGTKDNVKYGNYSLELSGNYLYSDTGSTYLTYTRAFRTPTVGEIRYTKNSEKLKSQTQDTIELGVKDFVGNTYVTLSTFYKKTNDEIYSAIPPEFTGMVNYNIGDTKRIGFEGFAEHYIGKLTLNTSATYIHHKVINGAYKNSYIPSVPNWKLTAGAKYDFTERFTVGGDWLYYSNSYDLDDIKNERGETVKGYYIFNMSAYYKFENGIILTARIENIFDKKYDEYAGYWDDTYEGKDNPKYRRQYYPAIGRNYTLGIEYKF</sequence>
<dbReference type="InterPro" id="IPR037066">
    <property type="entry name" value="Plug_dom_sf"/>
</dbReference>
<organism evidence="13 14">
    <name type="scientific">Cetobacterium ceti</name>
    <dbReference type="NCBI Taxonomy" id="180163"/>
    <lineage>
        <taxon>Bacteria</taxon>
        <taxon>Fusobacteriati</taxon>
        <taxon>Fusobacteriota</taxon>
        <taxon>Fusobacteriia</taxon>
        <taxon>Fusobacteriales</taxon>
        <taxon>Fusobacteriaceae</taxon>
        <taxon>Cetobacterium</taxon>
    </lineage>
</organism>
<dbReference type="EMBL" id="FUWX01000004">
    <property type="protein sequence ID" value="SJZ38166.1"/>
    <property type="molecule type" value="Genomic_DNA"/>
</dbReference>
<dbReference type="Gene3D" id="2.40.170.20">
    <property type="entry name" value="TonB-dependent receptor, beta-barrel domain"/>
    <property type="match status" value="1"/>
</dbReference>
<dbReference type="CDD" id="cd01347">
    <property type="entry name" value="ligand_gated_channel"/>
    <property type="match status" value="1"/>
</dbReference>
<evidence type="ECO:0000256" key="10">
    <source>
        <dbReference type="RuleBase" id="RU003357"/>
    </source>
</evidence>
<evidence type="ECO:0000256" key="9">
    <source>
        <dbReference type="PROSITE-ProRule" id="PRU01360"/>
    </source>
</evidence>
<comment type="subcellular location">
    <subcellularLocation>
        <location evidence="1 9">Cell outer membrane</location>
        <topology evidence="1 9">Multi-pass membrane protein</topology>
    </subcellularLocation>
</comment>
<keyword evidence="7 9" id="KW-0472">Membrane</keyword>
<keyword evidence="5" id="KW-0732">Signal</keyword>
<reference evidence="13 14" key="1">
    <citation type="submission" date="2017-02" db="EMBL/GenBank/DDBJ databases">
        <authorList>
            <person name="Peterson S.W."/>
        </authorList>
    </citation>
    <scope>NUCLEOTIDE SEQUENCE [LARGE SCALE GENOMIC DNA]</scope>
    <source>
        <strain evidence="13 14">ATCC 700028</strain>
    </source>
</reference>
<dbReference type="Pfam" id="PF00593">
    <property type="entry name" value="TonB_dep_Rec_b-barrel"/>
    <property type="match status" value="1"/>
</dbReference>
<dbReference type="InterPro" id="IPR010917">
    <property type="entry name" value="TonB_rcpt_CS"/>
</dbReference>
<keyword evidence="14" id="KW-1185">Reference proteome</keyword>
<protein>
    <submittedName>
        <fullName evidence="13">Iron complex outermembrane recepter protein</fullName>
    </submittedName>
</protein>
<dbReference type="SUPFAM" id="SSF56935">
    <property type="entry name" value="Porins"/>
    <property type="match status" value="1"/>
</dbReference>
<evidence type="ECO:0000256" key="5">
    <source>
        <dbReference type="ARBA" id="ARBA00022729"/>
    </source>
</evidence>
<keyword evidence="8 9" id="KW-0998">Cell outer membrane</keyword>
<feature type="domain" description="TonB-dependent receptor-like beta-barrel" evidence="11">
    <location>
        <begin position="231"/>
        <end position="608"/>
    </location>
</feature>
<accession>A0A1T4K6W8</accession>
<keyword evidence="6 10" id="KW-0798">TonB box</keyword>
<dbReference type="STRING" id="180163.SAMN02745174_00354"/>
<evidence type="ECO:0000259" key="11">
    <source>
        <dbReference type="Pfam" id="PF00593"/>
    </source>
</evidence>